<dbReference type="SUPFAM" id="SSF57196">
    <property type="entry name" value="EGF/Laminin"/>
    <property type="match status" value="1"/>
</dbReference>
<evidence type="ECO:0000256" key="4">
    <source>
        <dbReference type="ARBA" id="ARBA00023136"/>
    </source>
</evidence>
<dbReference type="GO" id="GO:0005112">
    <property type="term" value="F:Notch binding"/>
    <property type="evidence" value="ECO:0007669"/>
    <property type="project" value="TreeGrafter"/>
</dbReference>
<evidence type="ECO:0000256" key="1">
    <source>
        <dbReference type="ARBA" id="ARBA00004370"/>
    </source>
</evidence>
<dbReference type="InterPro" id="IPR050906">
    <property type="entry name" value="Notch_signaling"/>
</dbReference>
<feature type="compositionally biased region" description="Low complexity" evidence="6">
    <location>
        <begin position="763"/>
        <end position="772"/>
    </location>
</feature>
<gene>
    <name evidence="10" type="ORF">OXD698_LOCUS27496</name>
</gene>
<comment type="caution">
    <text evidence="10">The sequence shown here is derived from an EMBL/GenBank/DDBJ whole genome shotgun (WGS) entry which is preliminary data.</text>
</comment>
<dbReference type="AlphaFoldDB" id="A0A819LHT5"/>
<organism evidence="10 11">
    <name type="scientific">Adineta steineri</name>
    <dbReference type="NCBI Taxonomy" id="433720"/>
    <lineage>
        <taxon>Eukaryota</taxon>
        <taxon>Metazoa</taxon>
        <taxon>Spiralia</taxon>
        <taxon>Gnathifera</taxon>
        <taxon>Rotifera</taxon>
        <taxon>Eurotatoria</taxon>
        <taxon>Bdelloidea</taxon>
        <taxon>Adinetida</taxon>
        <taxon>Adinetidae</taxon>
        <taxon>Adineta</taxon>
    </lineage>
</organism>
<evidence type="ECO:0000256" key="3">
    <source>
        <dbReference type="ARBA" id="ARBA00022989"/>
    </source>
</evidence>
<feature type="disulfide bond" evidence="5">
    <location>
        <begin position="169"/>
        <end position="186"/>
    </location>
</feature>
<dbReference type="SMART" id="SM00181">
    <property type="entry name" value="EGF"/>
    <property type="match status" value="3"/>
</dbReference>
<keyword evidence="3 7" id="KW-1133">Transmembrane helix</keyword>
<keyword evidence="2 7" id="KW-0812">Transmembrane</keyword>
<proteinExistence type="predicted"/>
<feature type="domain" description="EGF-like" evidence="8">
    <location>
        <begin position="161"/>
        <end position="198"/>
    </location>
</feature>
<accession>A0A819LHT5</accession>
<keyword evidence="5" id="KW-1015">Disulfide bond</keyword>
<evidence type="ECO:0000259" key="8">
    <source>
        <dbReference type="PROSITE" id="PS50026"/>
    </source>
</evidence>
<evidence type="ECO:0000256" key="2">
    <source>
        <dbReference type="ARBA" id="ARBA00022692"/>
    </source>
</evidence>
<evidence type="ECO:0008006" key="12">
    <source>
        <dbReference type="Google" id="ProtNLM"/>
    </source>
</evidence>
<dbReference type="PANTHER" id="PTHR24044:SF420">
    <property type="entry name" value="DELTA AND NOTCH-LIKE EPIDERMAL GROWTH FACTOR-RELATED RECEPTOR ISOFORM X1"/>
    <property type="match status" value="1"/>
</dbReference>
<evidence type="ECO:0000256" key="7">
    <source>
        <dbReference type="SAM" id="Phobius"/>
    </source>
</evidence>
<feature type="disulfide bond" evidence="5">
    <location>
        <begin position="271"/>
        <end position="280"/>
    </location>
</feature>
<evidence type="ECO:0000256" key="5">
    <source>
        <dbReference type="PROSITE-ProRule" id="PRU00076"/>
    </source>
</evidence>
<feature type="transmembrane region" description="Helical" evidence="7">
    <location>
        <begin position="545"/>
        <end position="571"/>
    </location>
</feature>
<feature type="region of interest" description="Disordered" evidence="6">
    <location>
        <begin position="755"/>
        <end position="780"/>
    </location>
</feature>
<dbReference type="InterPro" id="IPR017452">
    <property type="entry name" value="GPCR_Rhodpsn_7TM"/>
</dbReference>
<feature type="domain" description="G-protein coupled receptors family 1 profile" evidence="9">
    <location>
        <begin position="525"/>
        <end position="780"/>
    </location>
</feature>
<name>A0A819LHT5_9BILA</name>
<feature type="transmembrane region" description="Helical" evidence="7">
    <location>
        <begin position="512"/>
        <end position="533"/>
    </location>
</feature>
<dbReference type="PANTHER" id="PTHR24044">
    <property type="entry name" value="NOTCH LIGAND FAMILY MEMBER"/>
    <property type="match status" value="1"/>
</dbReference>
<dbReference type="PROSITE" id="PS50026">
    <property type="entry name" value="EGF_3"/>
    <property type="match status" value="2"/>
</dbReference>
<feature type="disulfide bond" evidence="5">
    <location>
        <begin position="188"/>
        <end position="197"/>
    </location>
</feature>
<dbReference type="PROSITE" id="PS01186">
    <property type="entry name" value="EGF_2"/>
    <property type="match status" value="2"/>
</dbReference>
<dbReference type="Gene3D" id="1.20.1070.10">
    <property type="entry name" value="Rhodopsin 7-helix transmembrane proteins"/>
    <property type="match status" value="1"/>
</dbReference>
<comment type="caution">
    <text evidence="5">Lacks conserved residue(s) required for the propagation of feature annotation.</text>
</comment>
<feature type="transmembrane region" description="Helical" evidence="7">
    <location>
        <begin position="688"/>
        <end position="710"/>
    </location>
</feature>
<feature type="transmembrane region" description="Helical" evidence="7">
    <location>
        <begin position="629"/>
        <end position="647"/>
    </location>
</feature>
<evidence type="ECO:0000256" key="6">
    <source>
        <dbReference type="SAM" id="MobiDB-lite"/>
    </source>
</evidence>
<evidence type="ECO:0000259" key="9">
    <source>
        <dbReference type="PROSITE" id="PS50262"/>
    </source>
</evidence>
<comment type="subcellular location">
    <subcellularLocation>
        <location evidence="1">Membrane</location>
    </subcellularLocation>
</comment>
<feature type="domain" description="EGF-like" evidence="8">
    <location>
        <begin position="232"/>
        <end position="281"/>
    </location>
</feature>
<keyword evidence="5" id="KW-0245">EGF-like domain</keyword>
<dbReference type="InterPro" id="IPR000742">
    <property type="entry name" value="EGF"/>
</dbReference>
<reference evidence="10" key="1">
    <citation type="submission" date="2021-02" db="EMBL/GenBank/DDBJ databases">
        <authorList>
            <person name="Nowell W R."/>
        </authorList>
    </citation>
    <scope>NUCLEOTIDE SEQUENCE</scope>
</reference>
<feature type="transmembrane region" description="Helical" evidence="7">
    <location>
        <begin position="591"/>
        <end position="609"/>
    </location>
</feature>
<evidence type="ECO:0000313" key="10">
    <source>
        <dbReference type="EMBL" id="CAF3965223.1"/>
    </source>
</evidence>
<sequence length="780" mass="90092">MKRYPFDFPNYWRPCNRGIPIKSRQILTNKYDDQCLCPPSYYGAQCEYQSQRVSLTLQILTDMEWRTLFIIGITLIDNDYTVHSFEQFNYVSIRDCRAKFTTYLLFKSRPKNRTSQYFVRIDIFLRNASEYRASWLYPIQFTFLPVHRMAIQLNIPLLVPTKDDRSSFCGEHGTSTQYVNNNQKFCYCDSGWRGSRCDIRYECYCSSDSVCMGSSTSCLCPLYKFGTRCHLEHVACRSISSKLSSPCFNDGVCVPADKRFVNVDKPFICACSEGFSGDLCQFNNSRVEITFSEEFDSFPTSIFAHFITVHRNTSHTHVSMLSKIAFDQMVVVFQFPLEFHIIFVEFDRLYYLIYLQSNYRSSQIIKTQINSAGQCLHIDKLFNSTILNYHPLRRAKFYHQPCRDRIKLQCFYDSSTFMCLCDSERKANCFNYDFNIKRNCSGKNYCMNDGDCFLDTPTCPTSSVCQCKDCFYGVRCQFSTRSFNPSLDVILGYHIRPSVSLSRQTNAVKTSFGLILLLCTTGFVSTIFSLITFQAKASQEFGCGLYLLATSITSLITIFILLLRFCLLFFNQYEILAKPWLKTSHCVLMDFLLRILLNIGDWFNAFVAIERAYMVILGTKVRKEKTKQIAKCVIVIVILVIILTGIHDPIHRQLYYEEEDKRTCARIRSKARGGSFSKYLGEQFNQHYHLVISACVLVLLALPRLIIYLYGGCMKSAREPWLALSGYFISFVPPVRNIKSTPILNRIRPRTAGADAKEFATNSHKSSVNSSLSEKKRKEK</sequence>
<dbReference type="PROSITE" id="PS50262">
    <property type="entry name" value="G_PROTEIN_RECEP_F1_2"/>
    <property type="match status" value="1"/>
</dbReference>
<keyword evidence="4 7" id="KW-0472">Membrane</keyword>
<dbReference type="GO" id="GO:0016020">
    <property type="term" value="C:membrane"/>
    <property type="evidence" value="ECO:0007669"/>
    <property type="project" value="UniProtKB-SubCell"/>
</dbReference>
<dbReference type="EMBL" id="CAJOAZ010002853">
    <property type="protein sequence ID" value="CAF3965223.1"/>
    <property type="molecule type" value="Genomic_DNA"/>
</dbReference>
<dbReference type="Proteomes" id="UP000663844">
    <property type="component" value="Unassembled WGS sequence"/>
</dbReference>
<dbReference type="Gene3D" id="2.10.25.10">
    <property type="entry name" value="Laminin"/>
    <property type="match status" value="1"/>
</dbReference>
<dbReference type="PROSITE" id="PS00022">
    <property type="entry name" value="EGF_1"/>
    <property type="match status" value="3"/>
</dbReference>
<evidence type="ECO:0000313" key="11">
    <source>
        <dbReference type="Proteomes" id="UP000663844"/>
    </source>
</evidence>
<protein>
    <recommendedName>
        <fullName evidence="12">EGF-like domain-containing protein</fullName>
    </recommendedName>
</protein>